<proteinExistence type="predicted"/>
<dbReference type="RefSeq" id="WP_126802282.1">
    <property type="nucleotide sequence ID" value="NZ_PIPL01000001.1"/>
</dbReference>
<reference evidence="1 2" key="1">
    <citation type="journal article" date="2011" name="Front. Microbiol.">
        <title>Genomic signatures of strain selection and enhancement in Bacillus atrophaeus var. globigii, a historical biowarfare simulant.</title>
        <authorList>
            <person name="Gibbons H.S."/>
            <person name="Broomall S.M."/>
            <person name="McNew L.A."/>
            <person name="Daligault H."/>
            <person name="Chapman C."/>
            <person name="Bruce D."/>
            <person name="Karavis M."/>
            <person name="Krepps M."/>
            <person name="McGregor P.A."/>
            <person name="Hong C."/>
            <person name="Park K.H."/>
            <person name="Akmal A."/>
            <person name="Feldman A."/>
            <person name="Lin J.S."/>
            <person name="Chang W.E."/>
            <person name="Higgs B.W."/>
            <person name="Demirev P."/>
            <person name="Lindquist J."/>
            <person name="Liem A."/>
            <person name="Fochler E."/>
            <person name="Read T.D."/>
            <person name="Tapia R."/>
            <person name="Johnson S."/>
            <person name="Bishop-Lilly K.A."/>
            <person name="Detter C."/>
            <person name="Han C."/>
            <person name="Sozhamannan S."/>
            <person name="Rosenzweig C.N."/>
            <person name="Skowronski E.W."/>
        </authorList>
    </citation>
    <scope>NUCLEOTIDE SEQUENCE [LARGE SCALE GENOMIC DNA]</scope>
    <source>
        <strain evidence="1 2">MLST1</strain>
    </source>
</reference>
<dbReference type="InterPro" id="IPR052551">
    <property type="entry name" value="UV-DNA_repair_photolyase"/>
</dbReference>
<keyword evidence="1" id="KW-0456">Lyase</keyword>
<dbReference type="SUPFAM" id="SSF48173">
    <property type="entry name" value="Cryptochrome/photolyase FAD-binding domain"/>
    <property type="match status" value="1"/>
</dbReference>
<dbReference type="PANTHER" id="PTHR38657:SF1">
    <property type="entry name" value="SLR1343 PROTEIN"/>
    <property type="match status" value="1"/>
</dbReference>
<protein>
    <submittedName>
        <fullName evidence="1">Cryptochrome/photolyase family protein</fullName>
    </submittedName>
</protein>
<dbReference type="AlphaFoldDB" id="A0A432W671"/>
<gene>
    <name evidence="1" type="ORF">CWE09_02240</name>
</gene>
<evidence type="ECO:0000313" key="2">
    <source>
        <dbReference type="Proteomes" id="UP000288293"/>
    </source>
</evidence>
<dbReference type="Gene3D" id="3.40.50.620">
    <property type="entry name" value="HUPs"/>
    <property type="match status" value="1"/>
</dbReference>
<name>A0A432W671_9GAMM</name>
<evidence type="ECO:0000313" key="1">
    <source>
        <dbReference type="EMBL" id="RUO25574.1"/>
    </source>
</evidence>
<comment type="caution">
    <text evidence="1">The sequence shown here is derived from an EMBL/GenBank/DDBJ whole genome shotgun (WGS) entry which is preliminary data.</text>
</comment>
<accession>A0A432W671</accession>
<dbReference type="InterPro" id="IPR007357">
    <property type="entry name" value="PhrB-like"/>
</dbReference>
<keyword evidence="2" id="KW-1185">Reference proteome</keyword>
<dbReference type="Gene3D" id="1.10.579.10">
    <property type="entry name" value="DNA Cyclobutane Dipyrimidine Photolyase, subunit A, domain 3"/>
    <property type="match status" value="1"/>
</dbReference>
<dbReference type="InterPro" id="IPR036134">
    <property type="entry name" value="Crypto/Photolyase_FAD-like_sf"/>
</dbReference>
<dbReference type="Pfam" id="PF04244">
    <property type="entry name" value="DPRP"/>
    <property type="match status" value="1"/>
</dbReference>
<organism evidence="1 2">
    <name type="scientific">Aliidiomarina minuta</name>
    <dbReference type="NCBI Taxonomy" id="880057"/>
    <lineage>
        <taxon>Bacteria</taxon>
        <taxon>Pseudomonadati</taxon>
        <taxon>Pseudomonadota</taxon>
        <taxon>Gammaproteobacteria</taxon>
        <taxon>Alteromonadales</taxon>
        <taxon>Idiomarinaceae</taxon>
        <taxon>Aliidiomarina</taxon>
    </lineage>
</organism>
<dbReference type="GO" id="GO:0016829">
    <property type="term" value="F:lyase activity"/>
    <property type="evidence" value="ECO:0007669"/>
    <property type="project" value="UniProtKB-KW"/>
</dbReference>
<sequence>MKEVRLILGDQLNARHSWLKEPDEQVLFVMAEMRQETDYVVHHVQKLLAFFAAMRKFAEALQSAGHRVRYFTLDESADYADLPELLRATLNDEQATSFAYQAPDEYRLDQQLASFCESLKISTHMDDTEHFLTARSGWQDYPNSRMEFFYRALRKTYKVLLDDDGKPLGERWNFDQENRESLPKDKSWPEPLTFSEDVSELLAMIKHHDIKFMGEVDAKAFLWPTTRKQARELLSFFLEHCLVDFGRYQDAMTDSGWSLFHSRLSFCLNSKMLHPLEVIRAVEKHWQEHQDTINLAQVEGFIRQVLGWREYVRAIYWQHMPEYATHNALKAERPLPDYYWTGDTQMACMSHSIKQSLTYAYAHHIQRLMVTGNFALLAGVHPDAVDAWYLGIYIDAIEWVEMPNTRGMSQFADGGIIASKPYVSSGQYLRKMSNYCKGCGYDVKQKTGEGSCPFNSLYWHFLHRHRAQFANNHRMKMMYANWDRQDASQREAILATADQYLKSLNEL</sequence>
<dbReference type="Gene3D" id="1.25.40.80">
    <property type="match status" value="1"/>
</dbReference>
<dbReference type="Proteomes" id="UP000288293">
    <property type="component" value="Unassembled WGS sequence"/>
</dbReference>
<dbReference type="InterPro" id="IPR014729">
    <property type="entry name" value="Rossmann-like_a/b/a_fold"/>
</dbReference>
<dbReference type="OrthoDB" id="5288100at2"/>
<dbReference type="Gene3D" id="1.10.10.1710">
    <property type="entry name" value="Deoxyribodipyrimidine photolyase-related"/>
    <property type="match status" value="1"/>
</dbReference>
<dbReference type="PANTHER" id="PTHR38657">
    <property type="entry name" value="SLR1343 PROTEIN"/>
    <property type="match status" value="1"/>
</dbReference>
<dbReference type="EMBL" id="PIPL01000001">
    <property type="protein sequence ID" value="RUO25574.1"/>
    <property type="molecule type" value="Genomic_DNA"/>
</dbReference>